<proteinExistence type="predicted"/>
<dbReference type="EMBL" id="JARBHB010000002">
    <property type="protein sequence ID" value="KAJ8894555.1"/>
    <property type="molecule type" value="Genomic_DNA"/>
</dbReference>
<sequence>MTLVGFPEARFIGRDARQIPGVRPAHILSCSPNLLSIAMMSLDTSLSPRLWGPNGLTVKESTGPPLIRIVTICRGCTHLRVITTGSPRLLTLERVTQRYHEEAWVPKSVETIVLGITDSYLNHYMFIMTVHPSCIVLLCLKLQKKNNKCFLFLVCKYFQTYSILHCPLGNDALEENIFESCVMKDWSTLLSECCFKNFESKTITFKIQSFVFPRRRTGFDSRWSHPRISTCGNLAGRCRWSAGFLGDLPFPPPLNSGAAPYSSRITLIGFQDLDVKSHPNLLTRSLNYTVQASCGWRRGGREVTAPAERKDLCEPRPGRFGGGGGGGHWGRLGGHGAVERGVAVAALGEDEVLDVGRVAGVVEQQRADSGTRTATATRVASPPPTALGDGAVLGQLQQATAVLAQAGARLLAAPAAHRAAPATLSALQQPHHAVFLTLRSSLFTLPSPREIEPRVSRRLSWQQARLDSLLYRTATGHRSSTAPQQKEINARRGGKRTAFTKRIFGTPFAQAGHPFAGGFQLRRNGVLVPLMLAYPDWLREALQVALASDWLLRAAKVSLLTGPPA</sequence>
<name>A0ABQ9ID07_9NEOP</name>
<accession>A0ABQ9ID07</accession>
<protein>
    <submittedName>
        <fullName evidence="1">Uncharacterized protein</fullName>
    </submittedName>
</protein>
<gene>
    <name evidence="1" type="ORF">PR048_007212</name>
</gene>
<evidence type="ECO:0000313" key="2">
    <source>
        <dbReference type="Proteomes" id="UP001159363"/>
    </source>
</evidence>
<comment type="caution">
    <text evidence="1">The sequence shown here is derived from an EMBL/GenBank/DDBJ whole genome shotgun (WGS) entry which is preliminary data.</text>
</comment>
<reference evidence="1 2" key="1">
    <citation type="submission" date="2023-02" db="EMBL/GenBank/DDBJ databases">
        <title>LHISI_Scaffold_Assembly.</title>
        <authorList>
            <person name="Stuart O.P."/>
            <person name="Cleave R."/>
            <person name="Magrath M.J.L."/>
            <person name="Mikheyev A.S."/>
        </authorList>
    </citation>
    <scope>NUCLEOTIDE SEQUENCE [LARGE SCALE GENOMIC DNA]</scope>
    <source>
        <strain evidence="1">Daus_M_001</strain>
        <tissue evidence="1">Leg muscle</tissue>
    </source>
</reference>
<feature type="non-terminal residue" evidence="1">
    <location>
        <position position="565"/>
    </location>
</feature>
<dbReference type="Proteomes" id="UP001159363">
    <property type="component" value="Chromosome 2"/>
</dbReference>
<organism evidence="1 2">
    <name type="scientific">Dryococelus australis</name>
    <dbReference type="NCBI Taxonomy" id="614101"/>
    <lineage>
        <taxon>Eukaryota</taxon>
        <taxon>Metazoa</taxon>
        <taxon>Ecdysozoa</taxon>
        <taxon>Arthropoda</taxon>
        <taxon>Hexapoda</taxon>
        <taxon>Insecta</taxon>
        <taxon>Pterygota</taxon>
        <taxon>Neoptera</taxon>
        <taxon>Polyneoptera</taxon>
        <taxon>Phasmatodea</taxon>
        <taxon>Verophasmatodea</taxon>
        <taxon>Anareolatae</taxon>
        <taxon>Phasmatidae</taxon>
        <taxon>Eurycanthinae</taxon>
        <taxon>Dryococelus</taxon>
    </lineage>
</organism>
<evidence type="ECO:0000313" key="1">
    <source>
        <dbReference type="EMBL" id="KAJ8894555.1"/>
    </source>
</evidence>
<keyword evidence="2" id="KW-1185">Reference proteome</keyword>